<proteinExistence type="predicted"/>
<feature type="region of interest" description="Disordered" evidence="1">
    <location>
        <begin position="718"/>
        <end position="780"/>
    </location>
</feature>
<dbReference type="Proteomes" id="UP000816034">
    <property type="component" value="Unassembled WGS sequence"/>
</dbReference>
<feature type="compositionally biased region" description="Pro residues" evidence="1">
    <location>
        <begin position="179"/>
        <end position="192"/>
    </location>
</feature>
<feature type="region of interest" description="Disordered" evidence="1">
    <location>
        <begin position="68"/>
        <end position="162"/>
    </location>
</feature>
<feature type="compositionally biased region" description="Polar residues" evidence="1">
    <location>
        <begin position="678"/>
        <end position="687"/>
    </location>
</feature>
<evidence type="ECO:0000256" key="1">
    <source>
        <dbReference type="SAM" id="MobiDB-lite"/>
    </source>
</evidence>
<protein>
    <submittedName>
        <fullName evidence="2">Uncharacterized protein</fullName>
    </submittedName>
</protein>
<feature type="region of interest" description="Disordered" evidence="1">
    <location>
        <begin position="175"/>
        <end position="199"/>
    </location>
</feature>
<feature type="region of interest" description="Disordered" evidence="1">
    <location>
        <begin position="563"/>
        <end position="698"/>
    </location>
</feature>
<keyword evidence="3" id="KW-1185">Reference proteome</keyword>
<accession>A0AA88KQW7</accession>
<feature type="compositionally biased region" description="Low complexity" evidence="1">
    <location>
        <begin position="688"/>
        <end position="698"/>
    </location>
</feature>
<feature type="compositionally biased region" description="Low complexity" evidence="1">
    <location>
        <begin position="68"/>
        <end position="104"/>
    </location>
</feature>
<dbReference type="AlphaFoldDB" id="A0AA88KQW7"/>
<feature type="region of interest" description="Disordered" evidence="1">
    <location>
        <begin position="515"/>
        <end position="539"/>
    </location>
</feature>
<feature type="compositionally biased region" description="Low complexity" evidence="1">
    <location>
        <begin position="563"/>
        <end position="576"/>
    </location>
</feature>
<feature type="compositionally biased region" description="Polar residues" evidence="1">
    <location>
        <begin position="137"/>
        <end position="148"/>
    </location>
</feature>
<evidence type="ECO:0000313" key="3">
    <source>
        <dbReference type="Proteomes" id="UP000816034"/>
    </source>
</evidence>
<name>A0AA88KQW7_NAELO</name>
<comment type="caution">
    <text evidence="2">The sequence shown here is derived from an EMBL/GenBank/DDBJ whole genome shotgun (WGS) entry which is preliminary data.</text>
</comment>
<organism evidence="2 3">
    <name type="scientific">Naegleria lovaniensis</name>
    <name type="common">Amoeba</name>
    <dbReference type="NCBI Taxonomy" id="51637"/>
    <lineage>
        <taxon>Eukaryota</taxon>
        <taxon>Discoba</taxon>
        <taxon>Heterolobosea</taxon>
        <taxon>Tetramitia</taxon>
        <taxon>Eutetramitia</taxon>
        <taxon>Vahlkampfiidae</taxon>
        <taxon>Naegleria</taxon>
    </lineage>
</organism>
<feature type="compositionally biased region" description="Low complexity" evidence="1">
    <location>
        <begin position="584"/>
        <end position="608"/>
    </location>
</feature>
<dbReference type="GeneID" id="68094323"/>
<gene>
    <name evidence="2" type="ORF">C9374_001867</name>
</gene>
<dbReference type="EMBL" id="PYSW02000014">
    <property type="protein sequence ID" value="KAG2386832.1"/>
    <property type="molecule type" value="Genomic_DNA"/>
</dbReference>
<feature type="compositionally biased region" description="Low complexity" evidence="1">
    <location>
        <begin position="736"/>
        <end position="746"/>
    </location>
</feature>
<sequence>MSGTSCKNKQPSSLWIQGDSLANVHIAPQHRSLTNELVFQLLQHHYSEFNELFGLSSCLYHQEQQENTTSNSNTLSSPIQLKSPSSSHSNSTSSINSSKNQPSSLTSGTTPEDHVNSMMHHHHRRELSRQSSLSQEINFSSPISTTNMKDFDPTTHHMMNNSPSVIVTTKNAEEDRMAMPPPPPKIKQPPSTPTQSSFRNSENYHSLFAMRSGGVELCILSNVTNEMIFIDPRLVKYSTRLQQNDLIVSSALDKSMINTQSTTESPSIIVSPRLRMQHHRWSTYYNHPVHQEDKPLLEQQLSIRKEQSFSSSTSSIDTSSVTPSLVNPASHDEIDAMSQGKPSDTTISAIENSSFLSTGKIYKHHHTISSLNKKEFQQFLPRVSLPNYGDISSVFNLNAEVIQEIGMMDSTLSHHQLVDMLSHNHSGNFSKSSKLSKSFTFGSEKNNSNVSIGTTMTFSSIRVPRQSPRNSTRRSTRNSFSFFGKQYIKGEQYKLKNSSTSIDISSLANEKLGRESVSSEVEAFTNPTSALEGRRYTETDCHPTSSLDIIDLKPVPFSTQRRATTVETTTVNASSSPPIVISKPTSHSTTSVNSSSSIPNSGISPTSPLDIHTSNSTLKTPEKKKTPSTMSSKVKEFFSSIGRRKKKATSSMDMNSNVTNNENSSSPPRHSPQLPPQFKTNHSDTITISPLSSSPISPVKSLPMADIVVHRASCSSTCSNADEHSEANGSQHGNNSTTTTTTSLSSSPPPPPTVSEQQLHKTIQVIETPPPPKNNNNQLQ</sequence>
<reference evidence="2 3" key="1">
    <citation type="journal article" date="2018" name="BMC Genomics">
        <title>The genome of Naegleria lovaniensis, the basis for a comparative approach to unravel pathogenicity factors of the human pathogenic amoeba N. fowleri.</title>
        <authorList>
            <person name="Liechti N."/>
            <person name="Schurch N."/>
            <person name="Bruggmann R."/>
            <person name="Wittwer M."/>
        </authorList>
    </citation>
    <scope>NUCLEOTIDE SEQUENCE [LARGE SCALE GENOMIC DNA]</scope>
    <source>
        <strain evidence="2 3">ATCC 30569</strain>
    </source>
</reference>
<dbReference type="RefSeq" id="XP_044550824.1">
    <property type="nucleotide sequence ID" value="XM_044691221.1"/>
</dbReference>
<evidence type="ECO:0000313" key="2">
    <source>
        <dbReference type="EMBL" id="KAG2386832.1"/>
    </source>
</evidence>
<feature type="compositionally biased region" description="Low complexity" evidence="1">
    <location>
        <begin position="655"/>
        <end position="666"/>
    </location>
</feature>